<dbReference type="EMBL" id="MCFC01000016">
    <property type="protein sequence ID" value="ORY31270.1"/>
    <property type="molecule type" value="Genomic_DNA"/>
</dbReference>
<dbReference type="AlphaFoldDB" id="A0A1Y2B9U2"/>
<feature type="region of interest" description="Disordered" evidence="1">
    <location>
        <begin position="69"/>
        <end position="103"/>
    </location>
</feature>
<evidence type="ECO:0000313" key="3">
    <source>
        <dbReference type="Proteomes" id="UP000193986"/>
    </source>
</evidence>
<proteinExistence type="predicted"/>
<gene>
    <name evidence="2" type="ORF">BCR39DRAFT_504886</name>
</gene>
<name>A0A1Y2B9U2_9TREE</name>
<evidence type="ECO:0000256" key="1">
    <source>
        <dbReference type="SAM" id="MobiDB-lite"/>
    </source>
</evidence>
<protein>
    <submittedName>
        <fullName evidence="2">Uncharacterized protein</fullName>
    </submittedName>
</protein>
<dbReference type="Proteomes" id="UP000193986">
    <property type="component" value="Unassembled WGS sequence"/>
</dbReference>
<sequence>MSDTDTGKGPTAYSRDVLNILVRWKIDNAQTRERWRRAATIYEKSLSDTVPDESLQPSSPESIRTLTLGKDESTLNFDHDPSSCRRGSSNREKIPWRQGSMDSDISGTTLVSPMHDDPCSGVQKWILLHMLNGGLHQYGGFSRQGSSDSEPIATTLQDWRVISRPPQSQLLSGSQSQAPLEISDSNASKDTMIGGVYHEAPAEGSSVKSCQAQGGSSRELHPLPPGGQLPKAAQSDKETEPQSFDMCPSTSPSFSIDHLPSSLVTNRSFSSLAAKPITKSPSRTANLRSSVLNAGSVTCFTQSNSTAGTNPRNVSKITKVRQSRTVYTNLRERLKNQDLLDCGDPDLTLEPIQNAYGTILNFMLHTSTYQRNKFHKTARKKEDTIRWLLNRIIEERPEMA</sequence>
<comment type="caution">
    <text evidence="2">The sequence shown here is derived from an EMBL/GenBank/DDBJ whole genome shotgun (WGS) entry which is preliminary data.</text>
</comment>
<feature type="compositionally biased region" description="Basic and acidic residues" evidence="1">
    <location>
        <begin position="69"/>
        <end position="95"/>
    </location>
</feature>
<reference evidence="2 3" key="1">
    <citation type="submission" date="2016-07" db="EMBL/GenBank/DDBJ databases">
        <title>Pervasive Adenine N6-methylation of Active Genes in Fungi.</title>
        <authorList>
            <consortium name="DOE Joint Genome Institute"/>
            <person name="Mondo S.J."/>
            <person name="Dannebaum R.O."/>
            <person name="Kuo R.C."/>
            <person name="Labutti K."/>
            <person name="Haridas S."/>
            <person name="Kuo A."/>
            <person name="Salamov A."/>
            <person name="Ahrendt S.R."/>
            <person name="Lipzen A."/>
            <person name="Sullivan W."/>
            <person name="Andreopoulos W.B."/>
            <person name="Clum A."/>
            <person name="Lindquist E."/>
            <person name="Daum C."/>
            <person name="Ramamoorthy G.K."/>
            <person name="Gryganskyi A."/>
            <person name="Culley D."/>
            <person name="Magnuson J.K."/>
            <person name="James T.Y."/>
            <person name="O'Malley M.A."/>
            <person name="Stajich J.E."/>
            <person name="Spatafora J.W."/>
            <person name="Visel A."/>
            <person name="Grigoriev I.V."/>
        </authorList>
    </citation>
    <scope>NUCLEOTIDE SEQUENCE [LARGE SCALE GENOMIC DNA]</scope>
    <source>
        <strain evidence="2 3">68-887.2</strain>
    </source>
</reference>
<feature type="compositionally biased region" description="Polar residues" evidence="1">
    <location>
        <begin position="206"/>
        <end position="216"/>
    </location>
</feature>
<keyword evidence="3" id="KW-1185">Reference proteome</keyword>
<dbReference type="InParanoid" id="A0A1Y2B9U2"/>
<accession>A0A1Y2B9U2</accession>
<evidence type="ECO:0000313" key="2">
    <source>
        <dbReference type="EMBL" id="ORY31270.1"/>
    </source>
</evidence>
<feature type="region of interest" description="Disordered" evidence="1">
    <location>
        <begin position="166"/>
        <end position="258"/>
    </location>
</feature>
<organism evidence="2 3">
    <name type="scientific">Naematelia encephala</name>
    <dbReference type="NCBI Taxonomy" id="71784"/>
    <lineage>
        <taxon>Eukaryota</taxon>
        <taxon>Fungi</taxon>
        <taxon>Dikarya</taxon>
        <taxon>Basidiomycota</taxon>
        <taxon>Agaricomycotina</taxon>
        <taxon>Tremellomycetes</taxon>
        <taxon>Tremellales</taxon>
        <taxon>Naemateliaceae</taxon>
        <taxon>Naematelia</taxon>
    </lineage>
</organism>
<feature type="compositionally biased region" description="Low complexity" evidence="1">
    <location>
        <begin position="166"/>
        <end position="180"/>
    </location>
</feature>